<dbReference type="AlphaFoldDB" id="A0A9N8EUD6"/>
<comment type="similarity">
    <text evidence="1">Belongs to the protein-tyrosine phosphatase family. Non-receptor class dual specificity subfamily.</text>
</comment>
<protein>
    <recommendedName>
        <fullName evidence="2">protein-tyrosine-phosphatase</fullName>
        <ecNumber evidence="2">3.1.3.48</ecNumber>
    </recommendedName>
</protein>
<keyword evidence="3" id="KW-0378">Hydrolase</keyword>
<dbReference type="EC" id="3.1.3.48" evidence="2"/>
<dbReference type="EMBL" id="CAICTM010001905">
    <property type="protein sequence ID" value="CAB9526893.1"/>
    <property type="molecule type" value="Genomic_DNA"/>
</dbReference>
<dbReference type="PROSITE" id="PS50056">
    <property type="entry name" value="TYR_PHOSPHATASE_2"/>
    <property type="match status" value="1"/>
</dbReference>
<dbReference type="InterPro" id="IPR000387">
    <property type="entry name" value="Tyr_Pase_dom"/>
</dbReference>
<evidence type="ECO:0000313" key="8">
    <source>
        <dbReference type="Proteomes" id="UP001153069"/>
    </source>
</evidence>
<dbReference type="OrthoDB" id="10252009at2759"/>
<dbReference type="PROSITE" id="PS50054">
    <property type="entry name" value="TYR_PHOSPHATASE_DUAL"/>
    <property type="match status" value="1"/>
</dbReference>
<dbReference type="InterPro" id="IPR000340">
    <property type="entry name" value="Dual-sp_phosphatase_cat-dom"/>
</dbReference>
<evidence type="ECO:0000256" key="4">
    <source>
        <dbReference type="ARBA" id="ARBA00022912"/>
    </source>
</evidence>
<name>A0A9N8EUD6_9STRA</name>
<gene>
    <name evidence="7" type="ORF">SEMRO_1907_G304680.1</name>
</gene>
<dbReference type="Pfam" id="PF00782">
    <property type="entry name" value="DSPc"/>
    <property type="match status" value="1"/>
</dbReference>
<dbReference type="InterPro" id="IPR020422">
    <property type="entry name" value="TYR_PHOSPHATASE_DUAL_dom"/>
</dbReference>
<evidence type="ECO:0000256" key="1">
    <source>
        <dbReference type="ARBA" id="ARBA00008601"/>
    </source>
</evidence>
<dbReference type="InterPro" id="IPR029021">
    <property type="entry name" value="Prot-tyrosine_phosphatase-like"/>
</dbReference>
<evidence type="ECO:0000256" key="3">
    <source>
        <dbReference type="ARBA" id="ARBA00022801"/>
    </source>
</evidence>
<dbReference type="SMART" id="SM00195">
    <property type="entry name" value="DSPc"/>
    <property type="match status" value="1"/>
</dbReference>
<evidence type="ECO:0000259" key="6">
    <source>
        <dbReference type="PROSITE" id="PS50056"/>
    </source>
</evidence>
<dbReference type="Gene3D" id="3.90.190.10">
    <property type="entry name" value="Protein tyrosine phosphatase superfamily"/>
    <property type="match status" value="1"/>
</dbReference>
<keyword evidence="4" id="KW-0904">Protein phosphatase</keyword>
<evidence type="ECO:0000259" key="5">
    <source>
        <dbReference type="PROSITE" id="PS50054"/>
    </source>
</evidence>
<dbReference type="PANTHER" id="PTHR10159">
    <property type="entry name" value="DUAL SPECIFICITY PROTEIN PHOSPHATASE"/>
    <property type="match status" value="1"/>
</dbReference>
<organism evidence="7 8">
    <name type="scientific">Seminavis robusta</name>
    <dbReference type="NCBI Taxonomy" id="568900"/>
    <lineage>
        <taxon>Eukaryota</taxon>
        <taxon>Sar</taxon>
        <taxon>Stramenopiles</taxon>
        <taxon>Ochrophyta</taxon>
        <taxon>Bacillariophyta</taxon>
        <taxon>Bacillariophyceae</taxon>
        <taxon>Bacillariophycidae</taxon>
        <taxon>Naviculales</taxon>
        <taxon>Naviculaceae</taxon>
        <taxon>Seminavis</taxon>
    </lineage>
</organism>
<evidence type="ECO:0000313" key="7">
    <source>
        <dbReference type="EMBL" id="CAB9526893.1"/>
    </source>
</evidence>
<dbReference type="GO" id="GO:0004725">
    <property type="term" value="F:protein tyrosine phosphatase activity"/>
    <property type="evidence" value="ECO:0007669"/>
    <property type="project" value="UniProtKB-EC"/>
</dbReference>
<feature type="domain" description="Tyrosine specific protein phosphatases" evidence="6">
    <location>
        <begin position="163"/>
        <end position="221"/>
    </location>
</feature>
<dbReference type="Proteomes" id="UP001153069">
    <property type="component" value="Unassembled WGS sequence"/>
</dbReference>
<comment type="caution">
    <text evidence="7">The sequence shown here is derived from an EMBL/GenBank/DDBJ whole genome shotgun (WGS) entry which is preliminary data.</text>
</comment>
<feature type="domain" description="Tyrosine-protein phosphatase" evidence="5">
    <location>
        <begin position="79"/>
        <end position="242"/>
    </location>
</feature>
<sequence length="253" mass="28425">MSTENDENYYESMSIKELREHLTQSGVDCSAFLEKSELVAAAKRLDLTDYDEEARKLFAQLNLQPTRETQYSNLNAIWRDPTGGGTVYVGNQMAASNRRTLKERNITAIVNCQGLESKNYFEDDEDDDEENDKITYFRFPVSYLAHGSRIGTGMFAKKQGALKGMTPSFEFIDQQISAGHSVLVHCLAGAHRAGTVGVGYLMYKTDMGVDDALATAKKCRPIISPFATLLALLSHLEKDMEQERKRKEKEIKS</sequence>
<dbReference type="SUPFAM" id="SSF52799">
    <property type="entry name" value="(Phosphotyrosine protein) phosphatases II"/>
    <property type="match status" value="1"/>
</dbReference>
<accession>A0A9N8EUD6</accession>
<evidence type="ECO:0000256" key="2">
    <source>
        <dbReference type="ARBA" id="ARBA00013064"/>
    </source>
</evidence>
<proteinExistence type="inferred from homology"/>
<keyword evidence="8" id="KW-1185">Reference proteome</keyword>
<dbReference type="GO" id="GO:0043409">
    <property type="term" value="P:negative regulation of MAPK cascade"/>
    <property type="evidence" value="ECO:0007669"/>
    <property type="project" value="TreeGrafter"/>
</dbReference>
<dbReference type="CDD" id="cd14498">
    <property type="entry name" value="DSP"/>
    <property type="match status" value="1"/>
</dbReference>
<reference evidence="7" key="1">
    <citation type="submission" date="2020-06" db="EMBL/GenBank/DDBJ databases">
        <authorList>
            <consortium name="Plant Systems Biology data submission"/>
        </authorList>
    </citation>
    <scope>NUCLEOTIDE SEQUENCE</scope>
    <source>
        <strain evidence="7">D6</strain>
    </source>
</reference>
<dbReference type="GO" id="GO:0005737">
    <property type="term" value="C:cytoplasm"/>
    <property type="evidence" value="ECO:0007669"/>
    <property type="project" value="TreeGrafter"/>
</dbReference>
<dbReference type="PANTHER" id="PTHR10159:SF519">
    <property type="entry name" value="DUAL SPECIFICITY PROTEIN PHOSPHATASE MPK3"/>
    <property type="match status" value="1"/>
</dbReference>